<feature type="transmembrane region" description="Helical" evidence="9">
    <location>
        <begin position="6"/>
        <end position="21"/>
    </location>
</feature>
<keyword evidence="7 8" id="KW-0349">Heme</keyword>
<evidence type="ECO:0008006" key="12">
    <source>
        <dbReference type="Google" id="ProtNLM"/>
    </source>
</evidence>
<dbReference type="Gene3D" id="1.10.630.10">
    <property type="entry name" value="Cytochrome P450"/>
    <property type="match status" value="1"/>
</dbReference>
<evidence type="ECO:0000256" key="5">
    <source>
        <dbReference type="ARBA" id="ARBA00023004"/>
    </source>
</evidence>
<dbReference type="GO" id="GO:0016712">
    <property type="term" value="F:oxidoreductase activity, acting on paired donors, with incorporation or reduction of molecular oxygen, reduced flavin or flavoprotein as one donor, and incorporation of one atom of oxygen"/>
    <property type="evidence" value="ECO:0007669"/>
    <property type="project" value="TreeGrafter"/>
</dbReference>
<keyword evidence="5 7" id="KW-0408">Iron</keyword>
<evidence type="ECO:0000256" key="2">
    <source>
        <dbReference type="ARBA" id="ARBA00010617"/>
    </source>
</evidence>
<protein>
    <recommendedName>
        <fullName evidence="12">Cytochrome P450</fullName>
    </recommendedName>
</protein>
<dbReference type="InterPro" id="IPR002401">
    <property type="entry name" value="Cyt_P450_E_grp-I"/>
</dbReference>
<comment type="cofactor">
    <cofactor evidence="1 7">
        <name>heme</name>
        <dbReference type="ChEBI" id="CHEBI:30413"/>
    </cofactor>
</comment>
<evidence type="ECO:0000256" key="7">
    <source>
        <dbReference type="PIRSR" id="PIRSR602401-1"/>
    </source>
</evidence>
<dbReference type="InterPro" id="IPR050182">
    <property type="entry name" value="Cytochrome_P450_fam2"/>
</dbReference>
<evidence type="ECO:0000256" key="4">
    <source>
        <dbReference type="ARBA" id="ARBA00023002"/>
    </source>
</evidence>
<keyword evidence="11" id="KW-1185">Reference proteome</keyword>
<evidence type="ECO:0000256" key="3">
    <source>
        <dbReference type="ARBA" id="ARBA00022723"/>
    </source>
</evidence>
<dbReference type="Proteomes" id="UP000783686">
    <property type="component" value="Unassembled WGS sequence"/>
</dbReference>
<dbReference type="AlphaFoldDB" id="A0A811LIG6"/>
<keyword evidence="3 7" id="KW-0479">Metal-binding</keyword>
<dbReference type="Proteomes" id="UP000614601">
    <property type="component" value="Unassembled WGS sequence"/>
</dbReference>
<sequence length="515" mass="59326">MIFGFIITVLIVLVCIWKYFLDKKGGKQKVKVEYPRGPPPFPVVGNFPQIDVSTPHKTMLEWKKRYGEVYTVYLPQPVVVLAGTKALTEALVAKGDYFAGRPTTFLYTLFTQHSSDGDGIILCRGPKWQAQRRIALRAFRGFGMGKRIMEDRIMHHTQVMVQRASFLIKKNDNGLVTDLHYPLAYCFGNIIHDLVMGTKFEHDDGEFFRFKRLLDNTLEGVASVEMLLVNSFPWMRFMLPRFHRYVEEGFALQNFFKNEIEKHEKVLKVDEKPENFIDYYLKAMKDEQQPYLSKWSCAINSGDLWTGGLETVVTTIRWAIIYMIHYPAVQKKMQDELDTVIGRRFLTLSDRVNTPYFHAALDEIQRMVNVLPWHIPHTCDKEVSVCGVLIPKGAVVMPQPGVVFHDPEIFSSPDTFRPERFIDRKGRYRPHPALNPFGIGKRACPGEALARMELYLVLGSIIQDLEFRVDPRLGKPSLERCPGMTSVPKPTSYMIVQRHEKLLCEELGLSFLNLK</sequence>
<proteinExistence type="inferred from homology"/>
<name>A0A811LIG6_9BILA</name>
<keyword evidence="9" id="KW-0812">Transmembrane</keyword>
<dbReference type="GO" id="GO:0005737">
    <property type="term" value="C:cytoplasm"/>
    <property type="evidence" value="ECO:0007669"/>
    <property type="project" value="TreeGrafter"/>
</dbReference>
<dbReference type="PRINTS" id="PR00385">
    <property type="entry name" value="P450"/>
</dbReference>
<dbReference type="PANTHER" id="PTHR24300:SF403">
    <property type="entry name" value="CYTOCHROME P450 306A1"/>
    <property type="match status" value="1"/>
</dbReference>
<accession>A0A811LIG6</accession>
<keyword evidence="4 8" id="KW-0560">Oxidoreductase</keyword>
<feature type="binding site" description="axial binding residue" evidence="7">
    <location>
        <position position="444"/>
    </location>
    <ligand>
        <name>heme</name>
        <dbReference type="ChEBI" id="CHEBI:30413"/>
    </ligand>
    <ligandPart>
        <name>Fe</name>
        <dbReference type="ChEBI" id="CHEBI:18248"/>
    </ligandPart>
</feature>
<dbReference type="Pfam" id="PF00067">
    <property type="entry name" value="p450"/>
    <property type="match status" value="1"/>
</dbReference>
<reference evidence="10" key="1">
    <citation type="submission" date="2020-09" db="EMBL/GenBank/DDBJ databases">
        <authorList>
            <person name="Kikuchi T."/>
        </authorList>
    </citation>
    <scope>NUCLEOTIDE SEQUENCE</scope>
    <source>
        <strain evidence="10">SH1</strain>
    </source>
</reference>
<evidence type="ECO:0000256" key="8">
    <source>
        <dbReference type="RuleBase" id="RU000461"/>
    </source>
</evidence>
<dbReference type="OrthoDB" id="1055148at2759"/>
<dbReference type="InterPro" id="IPR017972">
    <property type="entry name" value="Cyt_P450_CS"/>
</dbReference>
<dbReference type="FunFam" id="1.10.630.10:FF:000036">
    <property type="entry name" value="CYtochrome P450 family"/>
    <property type="match status" value="1"/>
</dbReference>
<dbReference type="GO" id="GO:0020037">
    <property type="term" value="F:heme binding"/>
    <property type="evidence" value="ECO:0007669"/>
    <property type="project" value="InterPro"/>
</dbReference>
<comment type="similarity">
    <text evidence="2 8">Belongs to the cytochrome P450 family.</text>
</comment>
<keyword evidence="9" id="KW-1133">Transmembrane helix</keyword>
<dbReference type="PROSITE" id="PS00086">
    <property type="entry name" value="CYTOCHROME_P450"/>
    <property type="match status" value="1"/>
</dbReference>
<evidence type="ECO:0000256" key="9">
    <source>
        <dbReference type="SAM" id="Phobius"/>
    </source>
</evidence>
<dbReference type="GO" id="GO:0005506">
    <property type="term" value="F:iron ion binding"/>
    <property type="evidence" value="ECO:0007669"/>
    <property type="project" value="InterPro"/>
</dbReference>
<evidence type="ECO:0000256" key="6">
    <source>
        <dbReference type="ARBA" id="ARBA00023033"/>
    </source>
</evidence>
<evidence type="ECO:0000313" key="10">
    <source>
        <dbReference type="EMBL" id="CAD5227444.1"/>
    </source>
</evidence>
<dbReference type="EMBL" id="CAJFDH010000006">
    <property type="protein sequence ID" value="CAD5227444.1"/>
    <property type="molecule type" value="Genomic_DNA"/>
</dbReference>
<dbReference type="GO" id="GO:0006082">
    <property type="term" value="P:organic acid metabolic process"/>
    <property type="evidence" value="ECO:0007669"/>
    <property type="project" value="TreeGrafter"/>
</dbReference>
<dbReference type="PANTHER" id="PTHR24300">
    <property type="entry name" value="CYTOCHROME P450 508A4-RELATED"/>
    <property type="match status" value="1"/>
</dbReference>
<comment type="caution">
    <text evidence="10">The sequence shown here is derived from an EMBL/GenBank/DDBJ whole genome shotgun (WGS) entry which is preliminary data.</text>
</comment>
<gene>
    <name evidence="10" type="ORF">BOKJ2_LOCUS12176</name>
</gene>
<dbReference type="SUPFAM" id="SSF48264">
    <property type="entry name" value="Cytochrome P450"/>
    <property type="match status" value="1"/>
</dbReference>
<organism evidence="10 11">
    <name type="scientific">Bursaphelenchus okinawaensis</name>
    <dbReference type="NCBI Taxonomy" id="465554"/>
    <lineage>
        <taxon>Eukaryota</taxon>
        <taxon>Metazoa</taxon>
        <taxon>Ecdysozoa</taxon>
        <taxon>Nematoda</taxon>
        <taxon>Chromadorea</taxon>
        <taxon>Rhabditida</taxon>
        <taxon>Tylenchina</taxon>
        <taxon>Tylenchomorpha</taxon>
        <taxon>Aphelenchoidea</taxon>
        <taxon>Aphelenchoididae</taxon>
        <taxon>Bursaphelenchus</taxon>
    </lineage>
</organism>
<dbReference type="GO" id="GO:0008395">
    <property type="term" value="F:steroid hydroxylase activity"/>
    <property type="evidence" value="ECO:0007669"/>
    <property type="project" value="TreeGrafter"/>
</dbReference>
<dbReference type="InterPro" id="IPR036396">
    <property type="entry name" value="Cyt_P450_sf"/>
</dbReference>
<evidence type="ECO:0000313" key="11">
    <source>
        <dbReference type="Proteomes" id="UP000614601"/>
    </source>
</evidence>
<dbReference type="GO" id="GO:0006805">
    <property type="term" value="P:xenobiotic metabolic process"/>
    <property type="evidence" value="ECO:0007669"/>
    <property type="project" value="TreeGrafter"/>
</dbReference>
<keyword evidence="9" id="KW-0472">Membrane</keyword>
<keyword evidence="6 8" id="KW-0503">Monooxygenase</keyword>
<dbReference type="InterPro" id="IPR001128">
    <property type="entry name" value="Cyt_P450"/>
</dbReference>
<evidence type="ECO:0000256" key="1">
    <source>
        <dbReference type="ARBA" id="ARBA00001971"/>
    </source>
</evidence>
<dbReference type="PRINTS" id="PR00463">
    <property type="entry name" value="EP450I"/>
</dbReference>
<dbReference type="EMBL" id="CAJFCW020000006">
    <property type="protein sequence ID" value="CAG9123233.1"/>
    <property type="molecule type" value="Genomic_DNA"/>
</dbReference>